<comment type="caution">
    <text evidence="2">The sequence shown here is derived from an EMBL/GenBank/DDBJ whole genome shotgun (WGS) entry which is preliminary data.</text>
</comment>
<evidence type="ECO:0008006" key="4">
    <source>
        <dbReference type="Google" id="ProtNLM"/>
    </source>
</evidence>
<feature type="coiled-coil region" evidence="1">
    <location>
        <begin position="335"/>
        <end position="369"/>
    </location>
</feature>
<dbReference type="InterPro" id="IPR027417">
    <property type="entry name" value="P-loop_NTPase"/>
</dbReference>
<dbReference type="Gene3D" id="3.40.50.300">
    <property type="entry name" value="P-loop containing nucleotide triphosphate hydrolases"/>
    <property type="match status" value="1"/>
</dbReference>
<protein>
    <recommendedName>
        <fullName evidence="4">Protein CR006 P-loop domain-containing protein</fullName>
    </recommendedName>
</protein>
<dbReference type="PATRIC" id="fig|1257043.3.peg.2417"/>
<sequence>MNRILNVKLENCFGIGKLEKEFKFTPKERAQLIYAPNGTMKSSFANVFEYLSKDQSGQIKDRIFSEKATICDIKFNNQNLNKDMILVINAETKVSENSITKFIAKAELKSRYDEIFAELLGEKAKFIVALRKQSRSTDCEHELEAVFRHGETFFEYLLRIESQLSEKHESYNFKYNDIFDKGNKVKKFLESNENLLDEYLSRYTDLLSKSKFFSKSNNSFGTTQATNLLDSLSDNSFFEAGHKITINAKDFINSKDELESLIQAEKDQILNDKQLLSSFDKVDKALAKNAELKSFKKLLESNSSLLIELIDFENFRQKIWLSHISVIKSEADQILSIYKDRKNELQQIIDSAKSEVEKWEEAIELFNSRFYVPFTIKLENQSDVILKSDIPKLKFVYKDREIPNNNEDVLLDVLSRGESRAYYILRFLFEIESRLSLNEDLLMIFDDVADSFDYKNKYAIIEYIKDLLERPNVNAIILTHNFDFYRTVAKRLFLKKTSHIATKCSQGVVEIKQGKYFEDVFKSIFVKNYHVKKIFIGIIPFVRNLFEYLNKNDEYSFLTSCLHIKSNTLNLTVQEVHDILILAIPEKKDITLEFANQKIINLIFNEADSLKIGLNEHSSDLEDKLLIAIACRLKAEIYMISQLTNDEKNELNQISENQTQNLYQKCKNKQIDINILKVLNRVNLMTPEHIHINSFMFEPLVDMSMNHLVDLYEELKALRA</sequence>
<accession>N9DEA9</accession>
<name>N9DEA9_9GAMM</name>
<dbReference type="Proteomes" id="UP000013276">
    <property type="component" value="Unassembled WGS sequence"/>
</dbReference>
<dbReference type="SUPFAM" id="SSF52540">
    <property type="entry name" value="P-loop containing nucleoside triphosphate hydrolases"/>
    <property type="match status" value="1"/>
</dbReference>
<evidence type="ECO:0000256" key="1">
    <source>
        <dbReference type="SAM" id="Coils"/>
    </source>
</evidence>
<dbReference type="RefSeq" id="WP_005004599.1">
    <property type="nucleotide sequence ID" value="NZ_KB849722.1"/>
</dbReference>
<reference evidence="2 3" key="1">
    <citation type="submission" date="2013-02" db="EMBL/GenBank/DDBJ databases">
        <title>The Genome Sequence of Acinetobacter ursingii NIPH ANC_3649.</title>
        <authorList>
            <consortium name="The Broad Institute Genome Sequencing Platform"/>
            <consortium name="The Broad Institute Genome Sequencing Center for Infectious Disease"/>
            <person name="Cerqueira G."/>
            <person name="Feldgarden M."/>
            <person name="Courvalin P."/>
            <person name="Perichon B."/>
            <person name="Grillot-Courvalin C."/>
            <person name="Clermont D."/>
            <person name="Rocha E."/>
            <person name="Yoon E.-J."/>
            <person name="Nemec A."/>
            <person name="Walker B."/>
            <person name="Young S.K."/>
            <person name="Zeng Q."/>
            <person name="Gargeya S."/>
            <person name="Fitzgerald M."/>
            <person name="Haas B."/>
            <person name="Abouelleil A."/>
            <person name="Alvarado L."/>
            <person name="Arachchi H.M."/>
            <person name="Berlin A.M."/>
            <person name="Chapman S.B."/>
            <person name="Dewar J."/>
            <person name="Goldberg J."/>
            <person name="Griggs A."/>
            <person name="Gujja S."/>
            <person name="Hansen M."/>
            <person name="Howarth C."/>
            <person name="Imamovic A."/>
            <person name="Larimer J."/>
            <person name="McCowan C."/>
            <person name="Murphy C."/>
            <person name="Neiman D."/>
            <person name="Pearson M."/>
            <person name="Priest M."/>
            <person name="Roberts A."/>
            <person name="Saif S."/>
            <person name="Shea T."/>
            <person name="Sisk P."/>
            <person name="Sykes S."/>
            <person name="Wortman J."/>
            <person name="Nusbaum C."/>
            <person name="Birren B."/>
        </authorList>
    </citation>
    <scope>NUCLEOTIDE SEQUENCE [LARGE SCALE GENOMIC DNA]</scope>
    <source>
        <strain evidence="2 3">ANC 3649</strain>
    </source>
</reference>
<dbReference type="AlphaFoldDB" id="N9DEA9"/>
<keyword evidence="1" id="KW-0175">Coiled coil</keyword>
<evidence type="ECO:0000313" key="3">
    <source>
        <dbReference type="Proteomes" id="UP000013276"/>
    </source>
</evidence>
<keyword evidence="3" id="KW-1185">Reference proteome</keyword>
<gene>
    <name evidence="2" type="ORF">F942_02477</name>
</gene>
<evidence type="ECO:0000313" key="2">
    <source>
        <dbReference type="EMBL" id="ENV79055.1"/>
    </source>
</evidence>
<proteinExistence type="predicted"/>
<organism evidence="2 3">
    <name type="scientific">Acinetobacter ursingii ANC 3649</name>
    <dbReference type="NCBI Taxonomy" id="1257043"/>
    <lineage>
        <taxon>Bacteria</taxon>
        <taxon>Pseudomonadati</taxon>
        <taxon>Pseudomonadota</taxon>
        <taxon>Gammaproteobacteria</taxon>
        <taxon>Moraxellales</taxon>
        <taxon>Moraxellaceae</taxon>
        <taxon>Acinetobacter</taxon>
    </lineage>
</organism>
<dbReference type="HOGENOM" id="CLU_413752_0_0_6"/>
<dbReference type="EMBL" id="APQC01000016">
    <property type="protein sequence ID" value="ENV79055.1"/>
    <property type="molecule type" value="Genomic_DNA"/>
</dbReference>